<dbReference type="CDD" id="cd00082">
    <property type="entry name" value="HisKA"/>
    <property type="match status" value="1"/>
</dbReference>
<dbReference type="SUPFAM" id="SSF47384">
    <property type="entry name" value="Homodimeric domain of signal transducing histidine kinase"/>
    <property type="match status" value="1"/>
</dbReference>
<protein>
    <recommendedName>
        <fullName evidence="2">histidine kinase</fullName>
        <ecNumber evidence="2">2.7.13.3</ecNumber>
    </recommendedName>
</protein>
<feature type="transmembrane region" description="Helical" evidence="6">
    <location>
        <begin position="336"/>
        <end position="355"/>
    </location>
</feature>
<dbReference type="InterPro" id="IPR005467">
    <property type="entry name" value="His_kinase_dom"/>
</dbReference>
<evidence type="ECO:0000256" key="6">
    <source>
        <dbReference type="SAM" id="Phobius"/>
    </source>
</evidence>
<dbReference type="GO" id="GO:0000155">
    <property type="term" value="F:phosphorelay sensor kinase activity"/>
    <property type="evidence" value="ECO:0007669"/>
    <property type="project" value="InterPro"/>
</dbReference>
<dbReference type="InterPro" id="IPR004358">
    <property type="entry name" value="Sig_transdc_His_kin-like_C"/>
</dbReference>
<feature type="transmembrane region" description="Helical" evidence="6">
    <location>
        <begin position="312"/>
        <end position="330"/>
    </location>
</feature>
<name>A0A553WHJ5_9SPHN</name>
<dbReference type="PRINTS" id="PR00344">
    <property type="entry name" value="BCTRLSENSOR"/>
</dbReference>
<dbReference type="GO" id="GO:0007234">
    <property type="term" value="P:osmosensory signaling via phosphorelay pathway"/>
    <property type="evidence" value="ECO:0007669"/>
    <property type="project" value="TreeGrafter"/>
</dbReference>
<keyword evidence="6" id="KW-1133">Transmembrane helix</keyword>
<dbReference type="PROSITE" id="PS50109">
    <property type="entry name" value="HIS_KIN"/>
    <property type="match status" value="1"/>
</dbReference>
<accession>A0A553WHJ5</accession>
<comment type="catalytic activity">
    <reaction evidence="1">
        <text>ATP + protein L-histidine = ADP + protein N-phospho-L-histidine.</text>
        <dbReference type="EC" id="2.7.13.3"/>
    </reaction>
</comment>
<dbReference type="GO" id="GO:0000156">
    <property type="term" value="F:phosphorelay response regulator activity"/>
    <property type="evidence" value="ECO:0007669"/>
    <property type="project" value="TreeGrafter"/>
</dbReference>
<dbReference type="RefSeq" id="WP_143775046.1">
    <property type="nucleotide sequence ID" value="NZ_VKKU01000001.1"/>
</dbReference>
<dbReference type="SUPFAM" id="SSF55874">
    <property type="entry name" value="ATPase domain of HSP90 chaperone/DNA topoisomerase II/histidine kinase"/>
    <property type="match status" value="1"/>
</dbReference>
<dbReference type="InterPro" id="IPR036097">
    <property type="entry name" value="HisK_dim/P_sf"/>
</dbReference>
<dbReference type="Gene3D" id="3.30.565.10">
    <property type="entry name" value="Histidine kinase-like ATPase, C-terminal domain"/>
    <property type="match status" value="1"/>
</dbReference>
<evidence type="ECO:0000256" key="1">
    <source>
        <dbReference type="ARBA" id="ARBA00000085"/>
    </source>
</evidence>
<evidence type="ECO:0000256" key="3">
    <source>
        <dbReference type="ARBA" id="ARBA00022553"/>
    </source>
</evidence>
<dbReference type="Pfam" id="PF05226">
    <property type="entry name" value="CHASE2"/>
    <property type="match status" value="1"/>
</dbReference>
<evidence type="ECO:0000256" key="2">
    <source>
        <dbReference type="ARBA" id="ARBA00012438"/>
    </source>
</evidence>
<evidence type="ECO:0000313" key="8">
    <source>
        <dbReference type="EMBL" id="TSB04173.1"/>
    </source>
</evidence>
<keyword evidence="5" id="KW-0418">Kinase</keyword>
<dbReference type="InterPro" id="IPR017181">
    <property type="entry name" value="Sig_transdc_His_kin_CHASE2"/>
</dbReference>
<evidence type="ECO:0000313" key="9">
    <source>
        <dbReference type="Proteomes" id="UP000320160"/>
    </source>
</evidence>
<dbReference type="SMART" id="SM01080">
    <property type="entry name" value="CHASE2"/>
    <property type="match status" value="1"/>
</dbReference>
<keyword evidence="6" id="KW-0472">Membrane</keyword>
<dbReference type="EC" id="2.7.13.3" evidence="2"/>
<dbReference type="SUPFAM" id="SSF55785">
    <property type="entry name" value="PYP-like sensor domain (PAS domain)"/>
    <property type="match status" value="1"/>
</dbReference>
<keyword evidence="3" id="KW-0597">Phosphoprotein</keyword>
<dbReference type="InterPro" id="IPR007890">
    <property type="entry name" value="CHASE2"/>
</dbReference>
<dbReference type="InterPro" id="IPR036890">
    <property type="entry name" value="HATPase_C_sf"/>
</dbReference>
<dbReference type="PANTHER" id="PTHR42878:SF12">
    <property type="entry name" value="SENSOR HISTIDINE KINASE YCBM"/>
    <property type="match status" value="1"/>
</dbReference>
<organism evidence="8 9">
    <name type="scientific">Sphingorhabdus contaminans</name>
    <dbReference type="NCBI Taxonomy" id="1343899"/>
    <lineage>
        <taxon>Bacteria</taxon>
        <taxon>Pseudomonadati</taxon>
        <taxon>Pseudomonadota</taxon>
        <taxon>Alphaproteobacteria</taxon>
        <taxon>Sphingomonadales</taxon>
        <taxon>Sphingomonadaceae</taxon>
        <taxon>Sphingorhabdus</taxon>
    </lineage>
</organism>
<dbReference type="AlphaFoldDB" id="A0A553WHJ5"/>
<dbReference type="OrthoDB" id="9789782at2"/>
<keyword evidence="4" id="KW-0808">Transferase</keyword>
<dbReference type="GO" id="GO:0030295">
    <property type="term" value="F:protein kinase activator activity"/>
    <property type="evidence" value="ECO:0007669"/>
    <property type="project" value="TreeGrafter"/>
</dbReference>
<dbReference type="InterPro" id="IPR003661">
    <property type="entry name" value="HisK_dim/P_dom"/>
</dbReference>
<comment type="caution">
    <text evidence="8">The sequence shown here is derived from an EMBL/GenBank/DDBJ whole genome shotgun (WGS) entry which is preliminary data.</text>
</comment>
<dbReference type="PANTHER" id="PTHR42878">
    <property type="entry name" value="TWO-COMPONENT HISTIDINE KINASE"/>
    <property type="match status" value="1"/>
</dbReference>
<dbReference type="InterPro" id="IPR050351">
    <property type="entry name" value="BphY/WalK/GraS-like"/>
</dbReference>
<dbReference type="InterPro" id="IPR035965">
    <property type="entry name" value="PAS-like_dom_sf"/>
</dbReference>
<dbReference type="Proteomes" id="UP000320160">
    <property type="component" value="Unassembled WGS sequence"/>
</dbReference>
<evidence type="ECO:0000256" key="4">
    <source>
        <dbReference type="ARBA" id="ARBA00022679"/>
    </source>
</evidence>
<keyword evidence="9" id="KW-1185">Reference proteome</keyword>
<dbReference type="SMART" id="SM00387">
    <property type="entry name" value="HATPase_c"/>
    <property type="match status" value="1"/>
</dbReference>
<dbReference type="Gene3D" id="3.30.450.20">
    <property type="entry name" value="PAS domain"/>
    <property type="match status" value="1"/>
</dbReference>
<dbReference type="PIRSF" id="PIRSF037347">
    <property type="entry name" value="STHK_CHASE2_PAS_prd"/>
    <property type="match status" value="1"/>
</dbReference>
<dbReference type="EMBL" id="VKKU01000001">
    <property type="protein sequence ID" value="TSB04173.1"/>
    <property type="molecule type" value="Genomic_DNA"/>
</dbReference>
<keyword evidence="6" id="KW-0812">Transmembrane</keyword>
<dbReference type="InterPro" id="IPR003594">
    <property type="entry name" value="HATPase_dom"/>
</dbReference>
<dbReference type="Pfam" id="PF02518">
    <property type="entry name" value="HATPase_c"/>
    <property type="match status" value="1"/>
</dbReference>
<gene>
    <name evidence="8" type="ORF">FOM92_01685</name>
</gene>
<sequence length="740" mass="81171">MNLRRRLAAEWLAIGLFATCLLVASLFWRGTAAFDHLLYDQLSAAQRPPADNDILIVAIDDTSLTALGKWPWDREIHARLLSKLQQKKPRAIAFDILLSEPGAPDSDQRLAAALSAGPAPVYIPLHFNTPGSNGRDYDTILPVPAFTQAAAGVGHVNIQFDDDGIVRRTTLCFTPDKGGKTWPHLITGLFQGKDPSFPKAGCAEPLLIPYTARGSFSEISYADILNSEVPDELVRGKNIIIGATAAGMGDNFPTPNGEGGMLAGVEVMANVLAASRRNDFIRPLPDPWTYALTLAPMWLLMFGFLRFRPRVVLMISLLSLAGILLLSIALLFGRLWFPPGTALLGILLVYPLWGWRRLQAMSVFMDSELRGLEQSGEVRPLPIPTNQTTDLVGRQSEALASAIDHMRDLRRFVSDTLADLPDPMFVTDPEDRVTLTNKLLNESLDKDISGWRLTDALDLMVIPDQRPMVDLYIAQSHAKGQEYVRFASPAEKTFVMRRSEVRSDSGILHGHIHYLTDITALAKAERDREEVLQLLSHDMRAPQSSIIALLDGPVDADARKRIERNARRTIQLAQDFVDIARMGETEFAGEDVLLADLVREASDSLWPLARERGISFAIRDTSDSAFVLAEPESLHRAICNLVDNAIKFSPADAAIGIDIGRHDETHIIVTISDSGDGIDADLLPNLFTRFASTGNHSGRVKGVGLGLAFVHAVITRHNGTVWASNGDNGGARFSFTLPIA</sequence>
<feature type="domain" description="Histidine kinase" evidence="7">
    <location>
        <begin position="534"/>
        <end position="740"/>
    </location>
</feature>
<evidence type="ECO:0000256" key="5">
    <source>
        <dbReference type="ARBA" id="ARBA00022777"/>
    </source>
</evidence>
<reference evidence="8 9" key="1">
    <citation type="submission" date="2019-07" db="EMBL/GenBank/DDBJ databases">
        <authorList>
            <person name="Park M."/>
        </authorList>
    </citation>
    <scope>NUCLEOTIDE SEQUENCE [LARGE SCALE GENOMIC DNA]</scope>
    <source>
        <strain evidence="8 9">KCTC32445</strain>
    </source>
</reference>
<proteinExistence type="predicted"/>
<evidence type="ECO:0000259" key="7">
    <source>
        <dbReference type="PROSITE" id="PS50109"/>
    </source>
</evidence>